<evidence type="ECO:0000256" key="5">
    <source>
        <dbReference type="SAM" id="Phobius"/>
    </source>
</evidence>
<evidence type="ECO:0000256" key="1">
    <source>
        <dbReference type="ARBA" id="ARBA00004141"/>
    </source>
</evidence>
<protein>
    <submittedName>
        <fullName evidence="7">O-antigen ligase family protein</fullName>
    </submittedName>
</protein>
<feature type="transmembrane region" description="Helical" evidence="5">
    <location>
        <begin position="144"/>
        <end position="160"/>
    </location>
</feature>
<accession>A0ABT7B9K0</accession>
<dbReference type="Pfam" id="PF04932">
    <property type="entry name" value="Wzy_C"/>
    <property type="match status" value="1"/>
</dbReference>
<sequence>MARMIRELLLGNPILLLLLACLGFLSTLLFFHLSSKNQKIGSFFNYLFAYIFVILSPVLTQPPLNYLHPINIAKQPSKQVLNFLPLFFYPLVFIVLWSKLFFFSKNIIQMSSIIFKKNPTFLLYIFLPPLSSAWSLAPRPTLEFGLALFITTFLSIYIASQYNWIELSKILRFSYLFIGLFSYVKQPPGSGDWTGITLSKNALGGILSICTALWFLEYSQGNKEAKSRYLALLFTVISFFLVRTGRSAGALISTIIIIAILLSLNFVKKLNFRWALTCIVVMMALNICVGLIVIENLEAIFTSLEKDMTLTGRTIIWPLILEEIYKSPWLGYGFGGFWQNWRGDDSPGYVIMTENGWSPPNAHNGFIDIFLAFGLIGLTLFIFSFINNILNAVYYLIEEKIELSGVPIIFIMYIVLNNITESTLAGNNHVWSAYVMITVRLCIDTINTKLVKIQKKHKN</sequence>
<feature type="transmembrane region" description="Helical" evidence="5">
    <location>
        <begin position="121"/>
        <end position="138"/>
    </location>
</feature>
<comment type="subcellular location">
    <subcellularLocation>
        <location evidence="1">Membrane</location>
        <topology evidence="1">Multi-pass membrane protein</topology>
    </subcellularLocation>
</comment>
<evidence type="ECO:0000256" key="3">
    <source>
        <dbReference type="ARBA" id="ARBA00022989"/>
    </source>
</evidence>
<feature type="transmembrane region" description="Helical" evidence="5">
    <location>
        <begin position="228"/>
        <end position="244"/>
    </location>
</feature>
<evidence type="ECO:0000313" key="8">
    <source>
        <dbReference type="Proteomes" id="UP001235849"/>
    </source>
</evidence>
<feature type="transmembrane region" description="Helical" evidence="5">
    <location>
        <begin position="401"/>
        <end position="419"/>
    </location>
</feature>
<feature type="transmembrane region" description="Helical" evidence="5">
    <location>
        <begin position="80"/>
        <end position="100"/>
    </location>
</feature>
<name>A0ABT7B9K0_9CYAN</name>
<dbReference type="PANTHER" id="PTHR37422">
    <property type="entry name" value="TEICHURONIC ACID BIOSYNTHESIS PROTEIN TUAE"/>
    <property type="match status" value="1"/>
</dbReference>
<keyword evidence="3 5" id="KW-1133">Transmembrane helix</keyword>
<evidence type="ECO:0000313" key="7">
    <source>
        <dbReference type="EMBL" id="MDJ1175492.1"/>
    </source>
</evidence>
<comment type="caution">
    <text evidence="7">The sequence shown here is derived from an EMBL/GenBank/DDBJ whole genome shotgun (WGS) entry which is preliminary data.</text>
</comment>
<evidence type="ECO:0000259" key="6">
    <source>
        <dbReference type="Pfam" id="PF04932"/>
    </source>
</evidence>
<feature type="transmembrane region" description="Helical" evidence="5">
    <location>
        <begin position="369"/>
        <end position="389"/>
    </location>
</feature>
<dbReference type="InterPro" id="IPR007016">
    <property type="entry name" value="O-antigen_ligase-rel_domated"/>
</dbReference>
<gene>
    <name evidence="7" type="ORF">PMG25_15485</name>
</gene>
<dbReference type="InterPro" id="IPR051533">
    <property type="entry name" value="WaaL-like"/>
</dbReference>
<keyword evidence="2 5" id="KW-0812">Transmembrane</keyword>
<reference evidence="7 8" key="1">
    <citation type="submission" date="2023-01" db="EMBL/GenBank/DDBJ databases">
        <title>Novel diversity within Roseofilum (Cyanobacteria; Desertifilaceae) from marine benthic mats with descriptions of four novel species.</title>
        <authorList>
            <person name="Wang Y."/>
            <person name="Berthold D.E."/>
            <person name="Hu J."/>
            <person name="Lefler F.W."/>
            <person name="Laughinghouse H.D. IV."/>
        </authorList>
    </citation>
    <scope>NUCLEOTIDE SEQUENCE [LARGE SCALE GENOMIC DNA]</scope>
    <source>
        <strain evidence="7 8">BLCC-M114</strain>
    </source>
</reference>
<evidence type="ECO:0000256" key="4">
    <source>
        <dbReference type="ARBA" id="ARBA00023136"/>
    </source>
</evidence>
<dbReference type="PANTHER" id="PTHR37422:SF17">
    <property type="entry name" value="O-ANTIGEN LIGASE"/>
    <property type="match status" value="1"/>
</dbReference>
<feature type="transmembrane region" description="Helical" evidence="5">
    <location>
        <begin position="12"/>
        <end position="31"/>
    </location>
</feature>
<feature type="transmembrane region" description="Helical" evidence="5">
    <location>
        <begin position="250"/>
        <end position="267"/>
    </location>
</feature>
<dbReference type="Proteomes" id="UP001235849">
    <property type="component" value="Unassembled WGS sequence"/>
</dbReference>
<keyword evidence="8" id="KW-1185">Reference proteome</keyword>
<evidence type="ECO:0000256" key="2">
    <source>
        <dbReference type="ARBA" id="ARBA00022692"/>
    </source>
</evidence>
<feature type="transmembrane region" description="Helical" evidence="5">
    <location>
        <begin position="274"/>
        <end position="294"/>
    </location>
</feature>
<feature type="transmembrane region" description="Helical" evidence="5">
    <location>
        <begin position="43"/>
        <end position="60"/>
    </location>
</feature>
<dbReference type="PROSITE" id="PS51257">
    <property type="entry name" value="PROKAR_LIPOPROTEIN"/>
    <property type="match status" value="1"/>
</dbReference>
<feature type="domain" description="O-antigen ligase-related" evidence="6">
    <location>
        <begin position="234"/>
        <end position="382"/>
    </location>
</feature>
<feature type="transmembrane region" description="Helical" evidence="5">
    <location>
        <begin position="196"/>
        <end position="216"/>
    </location>
</feature>
<organism evidence="7 8">
    <name type="scientific">Roseofilum capinflatum BLCC-M114</name>
    <dbReference type="NCBI Taxonomy" id="3022440"/>
    <lineage>
        <taxon>Bacteria</taxon>
        <taxon>Bacillati</taxon>
        <taxon>Cyanobacteriota</taxon>
        <taxon>Cyanophyceae</taxon>
        <taxon>Desertifilales</taxon>
        <taxon>Desertifilaceae</taxon>
        <taxon>Roseofilum</taxon>
        <taxon>Roseofilum capinflatum</taxon>
    </lineage>
</organism>
<proteinExistence type="predicted"/>
<dbReference type="RefSeq" id="WP_283767795.1">
    <property type="nucleotide sequence ID" value="NZ_JAQOSO010000084.1"/>
</dbReference>
<keyword evidence="4 5" id="KW-0472">Membrane</keyword>
<dbReference type="GO" id="GO:0016874">
    <property type="term" value="F:ligase activity"/>
    <property type="evidence" value="ECO:0007669"/>
    <property type="project" value="UniProtKB-KW"/>
</dbReference>
<keyword evidence="7" id="KW-0436">Ligase</keyword>
<dbReference type="EMBL" id="JAQOSO010000084">
    <property type="protein sequence ID" value="MDJ1175492.1"/>
    <property type="molecule type" value="Genomic_DNA"/>
</dbReference>